<organism evidence="1 2">
    <name type="scientific">Candidatus Kaiserbacteria bacterium RIFCSPHIGHO2_02_FULL_50_50</name>
    <dbReference type="NCBI Taxonomy" id="1798492"/>
    <lineage>
        <taxon>Bacteria</taxon>
        <taxon>Candidatus Kaiseribacteriota</taxon>
    </lineage>
</organism>
<dbReference type="Proteomes" id="UP000178794">
    <property type="component" value="Unassembled WGS sequence"/>
</dbReference>
<evidence type="ECO:0000313" key="1">
    <source>
        <dbReference type="EMBL" id="OGG58963.1"/>
    </source>
</evidence>
<sequence length="178" mass="19641">MEKEFERNEHGHVVLTLTGLNLTGEQEIARHLASPDAKMCDWAMSCLLSKNSDGYDAKHRLVEGQVYRVALMPTNVIKVDSERTADALRQYGVNNFGYGKGLAGLIPRMREVVSNAEMKSMGFRFIAGLHDLIKDSDGDPNELLFDGGDDGRWLRASWVLPGIRWVGLGAVALLLPAS</sequence>
<dbReference type="EMBL" id="MFLF01000021">
    <property type="protein sequence ID" value="OGG58963.1"/>
    <property type="molecule type" value="Genomic_DNA"/>
</dbReference>
<protein>
    <submittedName>
        <fullName evidence="1">Uncharacterized protein</fullName>
    </submittedName>
</protein>
<dbReference type="AlphaFoldDB" id="A0A1F6DBZ9"/>
<accession>A0A1F6DBZ9</accession>
<proteinExistence type="predicted"/>
<name>A0A1F6DBZ9_9BACT</name>
<reference evidence="1 2" key="1">
    <citation type="journal article" date="2016" name="Nat. Commun.">
        <title>Thousands of microbial genomes shed light on interconnected biogeochemical processes in an aquifer system.</title>
        <authorList>
            <person name="Anantharaman K."/>
            <person name="Brown C.T."/>
            <person name="Hug L.A."/>
            <person name="Sharon I."/>
            <person name="Castelle C.J."/>
            <person name="Probst A.J."/>
            <person name="Thomas B.C."/>
            <person name="Singh A."/>
            <person name="Wilkins M.J."/>
            <person name="Karaoz U."/>
            <person name="Brodie E.L."/>
            <person name="Williams K.H."/>
            <person name="Hubbard S.S."/>
            <person name="Banfield J.F."/>
        </authorList>
    </citation>
    <scope>NUCLEOTIDE SEQUENCE [LARGE SCALE GENOMIC DNA]</scope>
</reference>
<gene>
    <name evidence="1" type="ORF">A3C89_03700</name>
</gene>
<comment type="caution">
    <text evidence="1">The sequence shown here is derived from an EMBL/GenBank/DDBJ whole genome shotgun (WGS) entry which is preliminary data.</text>
</comment>
<evidence type="ECO:0000313" key="2">
    <source>
        <dbReference type="Proteomes" id="UP000178794"/>
    </source>
</evidence>
<dbReference type="STRING" id="1798492.A3C89_03700"/>